<proteinExistence type="predicted"/>
<evidence type="ECO:0000259" key="2">
    <source>
        <dbReference type="PROSITE" id="PS50206"/>
    </source>
</evidence>
<dbReference type="EMBL" id="BMAR01000001">
    <property type="protein sequence ID" value="GFR41210.1"/>
    <property type="molecule type" value="Genomic_DNA"/>
</dbReference>
<dbReference type="InterPro" id="IPR050229">
    <property type="entry name" value="GlpE_sulfurtransferase"/>
</dbReference>
<protein>
    <recommendedName>
        <fullName evidence="2">Rhodanese domain-containing protein</fullName>
    </recommendedName>
</protein>
<dbReference type="AlphaFoldDB" id="A0AAD3HI53"/>
<dbReference type="Proteomes" id="UP001054857">
    <property type="component" value="Unassembled WGS sequence"/>
</dbReference>
<dbReference type="PANTHER" id="PTHR43031">
    <property type="entry name" value="FAD-DEPENDENT OXIDOREDUCTASE"/>
    <property type="match status" value="1"/>
</dbReference>
<gene>
    <name evidence="3" type="ORF">Agub_g1881</name>
</gene>
<reference evidence="3 4" key="1">
    <citation type="journal article" date="2021" name="Sci. Rep.">
        <title>Genome sequencing of the multicellular alga Astrephomene provides insights into convergent evolution of germ-soma differentiation.</title>
        <authorList>
            <person name="Yamashita S."/>
            <person name="Yamamoto K."/>
            <person name="Matsuzaki R."/>
            <person name="Suzuki S."/>
            <person name="Yamaguchi H."/>
            <person name="Hirooka S."/>
            <person name="Minakuchi Y."/>
            <person name="Miyagishima S."/>
            <person name="Kawachi M."/>
            <person name="Toyoda A."/>
            <person name="Nozaki H."/>
        </authorList>
    </citation>
    <scope>NUCLEOTIDE SEQUENCE [LARGE SCALE GENOMIC DNA]</scope>
    <source>
        <strain evidence="3 4">NIES-4017</strain>
    </source>
</reference>
<dbReference type="SMART" id="SM00450">
    <property type="entry name" value="RHOD"/>
    <property type="match status" value="1"/>
</dbReference>
<dbReference type="SUPFAM" id="SSF52821">
    <property type="entry name" value="Rhodanese/Cell cycle control phosphatase"/>
    <property type="match status" value="1"/>
</dbReference>
<dbReference type="Pfam" id="PF00581">
    <property type="entry name" value="Rhodanese"/>
    <property type="match status" value="1"/>
</dbReference>
<keyword evidence="4" id="KW-1185">Reference proteome</keyword>
<dbReference type="CDD" id="cd00158">
    <property type="entry name" value="RHOD"/>
    <property type="match status" value="1"/>
</dbReference>
<feature type="region of interest" description="Disordered" evidence="1">
    <location>
        <begin position="181"/>
        <end position="205"/>
    </location>
</feature>
<accession>A0AAD3HI53</accession>
<evidence type="ECO:0000256" key="1">
    <source>
        <dbReference type="SAM" id="MobiDB-lite"/>
    </source>
</evidence>
<dbReference type="Gene3D" id="3.40.250.10">
    <property type="entry name" value="Rhodanese-like domain"/>
    <property type="match status" value="1"/>
</dbReference>
<evidence type="ECO:0000313" key="3">
    <source>
        <dbReference type="EMBL" id="GFR41210.1"/>
    </source>
</evidence>
<dbReference type="PANTHER" id="PTHR43031:SF1">
    <property type="entry name" value="PYRIDINE NUCLEOTIDE-DISULPHIDE OXIDOREDUCTASE"/>
    <property type="match status" value="1"/>
</dbReference>
<name>A0AAD3HI53_9CHLO</name>
<dbReference type="PROSITE" id="PS50206">
    <property type="entry name" value="RHODANESE_3"/>
    <property type="match status" value="1"/>
</dbReference>
<feature type="non-terminal residue" evidence="3">
    <location>
        <position position="1"/>
    </location>
</feature>
<evidence type="ECO:0000313" key="4">
    <source>
        <dbReference type="Proteomes" id="UP001054857"/>
    </source>
</evidence>
<sequence>MSLTSICLHGPSVLGNAHRQCPWASRSVSLDVARGYARAPCLAIHYQGSKHKHGAASVVEVAEVVGPANSASGAEKAPERFLDVNAILTEFNPLRESHLLVWGDSDDEDDTVQAEVPTSNAWEDSASGPQGLENEPSWIDYRAGSESDDPSTPALSPESAALLQGARPGASRALAAVMPQLDDDDEEEQGEAAGRGQLPAGAIPNAYSPEAGFQEISPTELAERLATGQISLLLDVRSREEVAAGGMIGGALNLPLDPDLSAAVRAGSLEAFRERPVAVVCASGMRSGQATVRLTKVFGFSNVTNMAGG</sequence>
<organism evidence="3 4">
    <name type="scientific">Astrephomene gubernaculifera</name>
    <dbReference type="NCBI Taxonomy" id="47775"/>
    <lineage>
        <taxon>Eukaryota</taxon>
        <taxon>Viridiplantae</taxon>
        <taxon>Chlorophyta</taxon>
        <taxon>core chlorophytes</taxon>
        <taxon>Chlorophyceae</taxon>
        <taxon>CS clade</taxon>
        <taxon>Chlamydomonadales</taxon>
        <taxon>Astrephomenaceae</taxon>
        <taxon>Astrephomene</taxon>
    </lineage>
</organism>
<dbReference type="InterPro" id="IPR001763">
    <property type="entry name" value="Rhodanese-like_dom"/>
</dbReference>
<feature type="domain" description="Rhodanese" evidence="2">
    <location>
        <begin position="232"/>
        <end position="309"/>
    </location>
</feature>
<feature type="compositionally biased region" description="Acidic residues" evidence="1">
    <location>
        <begin position="181"/>
        <end position="190"/>
    </location>
</feature>
<comment type="caution">
    <text evidence="3">The sequence shown here is derived from an EMBL/GenBank/DDBJ whole genome shotgun (WGS) entry which is preliminary data.</text>
</comment>
<feature type="region of interest" description="Disordered" evidence="1">
    <location>
        <begin position="106"/>
        <end position="156"/>
    </location>
</feature>
<dbReference type="InterPro" id="IPR036873">
    <property type="entry name" value="Rhodanese-like_dom_sf"/>
</dbReference>